<dbReference type="Proteomes" id="UP000317685">
    <property type="component" value="Unassembled WGS sequence"/>
</dbReference>
<organism evidence="3 4">
    <name type="scientific">Micromonospora taraxaci</name>
    <dbReference type="NCBI Taxonomy" id="1316803"/>
    <lineage>
        <taxon>Bacteria</taxon>
        <taxon>Bacillati</taxon>
        <taxon>Actinomycetota</taxon>
        <taxon>Actinomycetes</taxon>
        <taxon>Micromonosporales</taxon>
        <taxon>Micromonosporaceae</taxon>
        <taxon>Micromonospora</taxon>
    </lineage>
</organism>
<name>A0A561W0F0_9ACTN</name>
<protein>
    <submittedName>
        <fullName evidence="3">Uncharacterized protein</fullName>
    </submittedName>
</protein>
<evidence type="ECO:0000256" key="2">
    <source>
        <dbReference type="SAM" id="MobiDB-lite"/>
    </source>
</evidence>
<keyword evidence="4" id="KW-1185">Reference proteome</keyword>
<comment type="caution">
    <text evidence="3">The sequence shown here is derived from an EMBL/GenBank/DDBJ whole genome shotgun (WGS) entry which is preliminary data.</text>
</comment>
<feature type="coiled-coil region" evidence="1">
    <location>
        <begin position="94"/>
        <end position="121"/>
    </location>
</feature>
<dbReference type="AlphaFoldDB" id="A0A561W0F0"/>
<reference evidence="3 4" key="1">
    <citation type="submission" date="2019-06" db="EMBL/GenBank/DDBJ databases">
        <title>Sequencing the genomes of 1000 actinobacteria strains.</title>
        <authorList>
            <person name="Klenk H.-P."/>
        </authorList>
    </citation>
    <scope>NUCLEOTIDE SEQUENCE [LARGE SCALE GENOMIC DNA]</scope>
    <source>
        <strain evidence="3 4">DSM 45885</strain>
    </source>
</reference>
<keyword evidence="1" id="KW-0175">Coiled coil</keyword>
<evidence type="ECO:0000256" key="1">
    <source>
        <dbReference type="SAM" id="Coils"/>
    </source>
</evidence>
<evidence type="ECO:0000313" key="4">
    <source>
        <dbReference type="Proteomes" id="UP000317685"/>
    </source>
</evidence>
<evidence type="ECO:0000313" key="3">
    <source>
        <dbReference type="EMBL" id="TWG17340.1"/>
    </source>
</evidence>
<feature type="region of interest" description="Disordered" evidence="2">
    <location>
        <begin position="55"/>
        <end position="81"/>
    </location>
</feature>
<gene>
    <name evidence="3" type="ORF">FHU34_112681</name>
</gene>
<dbReference type="EMBL" id="VIWZ01000001">
    <property type="protein sequence ID" value="TWG17340.1"/>
    <property type="molecule type" value="Genomic_DNA"/>
</dbReference>
<feature type="region of interest" description="Disordered" evidence="2">
    <location>
        <begin position="130"/>
        <end position="150"/>
    </location>
</feature>
<proteinExistence type="predicted"/>
<accession>A0A561W0F0</accession>
<feature type="compositionally biased region" description="Basic and acidic residues" evidence="2">
    <location>
        <begin position="72"/>
        <end position="81"/>
    </location>
</feature>
<sequence>MRKPAKTAALLFGLGVGAAVGPSLGTAALWSGVAVAALGIGLALLGESEPDLMADGMVDRDGNSASADTSYDEWRERHERPTLSGLGTRVEQILKLAENQANDHRNEARRESEELVAAARQEAEMIVSRAHDQAAGITGRDRGPDSGSPA</sequence>